<dbReference type="GO" id="GO:0005509">
    <property type="term" value="F:calcium ion binding"/>
    <property type="evidence" value="ECO:0007669"/>
    <property type="project" value="InterPro"/>
</dbReference>
<keyword evidence="5" id="KW-1185">Reference proteome</keyword>
<name>A0AAD3DT69_9CHLO</name>
<dbReference type="EMBL" id="BMAR01000013">
    <property type="protein sequence ID" value="GFR46193.1"/>
    <property type="molecule type" value="Genomic_DNA"/>
</dbReference>
<evidence type="ECO:0000313" key="4">
    <source>
        <dbReference type="EMBL" id="GFR46193.1"/>
    </source>
</evidence>
<dbReference type="AlphaFoldDB" id="A0AAD3DT69"/>
<sequence length="152" mass="17504">MVRAFGREICIPGIPPQLGINITASKWFESQCRRAFNECDVDRDGSLDTKEFYIGLLKLYDLINRRLPYHVRIPSIEEVNELIERYDTNTNGRLEFSEFLSCCRGLIGSRHDWRDSLFLKIGLAVFMKALGFPYLAGLLKRGCQELGIKQVK</sequence>
<dbReference type="PROSITE" id="PS00018">
    <property type="entry name" value="EF_HAND_1"/>
    <property type="match status" value="2"/>
</dbReference>
<evidence type="ECO:0000256" key="2">
    <source>
        <dbReference type="SAM" id="Phobius"/>
    </source>
</evidence>
<proteinExistence type="predicted"/>
<keyword evidence="2" id="KW-0472">Membrane</keyword>
<comment type="caution">
    <text evidence="4">The sequence shown here is derived from an EMBL/GenBank/DDBJ whole genome shotgun (WGS) entry which is preliminary data.</text>
</comment>
<feature type="non-terminal residue" evidence="4">
    <location>
        <position position="152"/>
    </location>
</feature>
<evidence type="ECO:0000313" key="5">
    <source>
        <dbReference type="Proteomes" id="UP001054857"/>
    </source>
</evidence>
<accession>A0AAD3DT69</accession>
<dbReference type="Pfam" id="PF13499">
    <property type="entry name" value="EF-hand_7"/>
    <property type="match status" value="1"/>
</dbReference>
<feature type="domain" description="EF-hand" evidence="3">
    <location>
        <begin position="74"/>
        <end position="109"/>
    </location>
</feature>
<protein>
    <recommendedName>
        <fullName evidence="3">EF-hand domain-containing protein</fullName>
    </recommendedName>
</protein>
<dbReference type="CDD" id="cd00051">
    <property type="entry name" value="EFh"/>
    <property type="match status" value="1"/>
</dbReference>
<dbReference type="InterPro" id="IPR011992">
    <property type="entry name" value="EF-hand-dom_pair"/>
</dbReference>
<organism evidence="4 5">
    <name type="scientific">Astrephomene gubernaculifera</name>
    <dbReference type="NCBI Taxonomy" id="47775"/>
    <lineage>
        <taxon>Eukaryota</taxon>
        <taxon>Viridiplantae</taxon>
        <taxon>Chlorophyta</taxon>
        <taxon>core chlorophytes</taxon>
        <taxon>Chlorophyceae</taxon>
        <taxon>CS clade</taxon>
        <taxon>Chlamydomonadales</taxon>
        <taxon>Astrephomenaceae</taxon>
        <taxon>Astrephomene</taxon>
    </lineage>
</organism>
<dbReference type="Gene3D" id="1.10.238.10">
    <property type="entry name" value="EF-hand"/>
    <property type="match status" value="1"/>
</dbReference>
<keyword evidence="2" id="KW-1133">Transmembrane helix</keyword>
<feature type="transmembrane region" description="Helical" evidence="2">
    <location>
        <begin position="117"/>
        <end position="136"/>
    </location>
</feature>
<keyword evidence="2" id="KW-0812">Transmembrane</keyword>
<gene>
    <name evidence="4" type="ORF">Agub_g7723</name>
</gene>
<evidence type="ECO:0000256" key="1">
    <source>
        <dbReference type="ARBA" id="ARBA00022837"/>
    </source>
</evidence>
<dbReference type="SMART" id="SM00054">
    <property type="entry name" value="EFh"/>
    <property type="match status" value="2"/>
</dbReference>
<dbReference type="InterPro" id="IPR002048">
    <property type="entry name" value="EF_hand_dom"/>
</dbReference>
<reference evidence="4 5" key="1">
    <citation type="journal article" date="2021" name="Sci. Rep.">
        <title>Genome sequencing of the multicellular alga Astrephomene provides insights into convergent evolution of germ-soma differentiation.</title>
        <authorList>
            <person name="Yamashita S."/>
            <person name="Yamamoto K."/>
            <person name="Matsuzaki R."/>
            <person name="Suzuki S."/>
            <person name="Yamaguchi H."/>
            <person name="Hirooka S."/>
            <person name="Minakuchi Y."/>
            <person name="Miyagishima S."/>
            <person name="Kawachi M."/>
            <person name="Toyoda A."/>
            <person name="Nozaki H."/>
        </authorList>
    </citation>
    <scope>NUCLEOTIDE SEQUENCE [LARGE SCALE GENOMIC DNA]</scope>
    <source>
        <strain evidence="4 5">NIES-4017</strain>
    </source>
</reference>
<dbReference type="Proteomes" id="UP001054857">
    <property type="component" value="Unassembled WGS sequence"/>
</dbReference>
<dbReference type="PROSITE" id="PS50222">
    <property type="entry name" value="EF_HAND_2"/>
    <property type="match status" value="2"/>
</dbReference>
<keyword evidence="1" id="KW-0106">Calcium</keyword>
<evidence type="ECO:0000259" key="3">
    <source>
        <dbReference type="PROSITE" id="PS50222"/>
    </source>
</evidence>
<feature type="domain" description="EF-hand" evidence="3">
    <location>
        <begin position="27"/>
        <end position="62"/>
    </location>
</feature>
<dbReference type="SUPFAM" id="SSF47473">
    <property type="entry name" value="EF-hand"/>
    <property type="match status" value="1"/>
</dbReference>
<dbReference type="InterPro" id="IPR018247">
    <property type="entry name" value="EF_Hand_1_Ca_BS"/>
</dbReference>